<proteinExistence type="predicted"/>
<keyword evidence="2" id="KW-1185">Reference proteome</keyword>
<name>A0ABM6HXM5_9HYPH</name>
<dbReference type="Proteomes" id="UP000188174">
    <property type="component" value="Chromosome"/>
</dbReference>
<reference evidence="1 2" key="1">
    <citation type="submission" date="2017-02" db="EMBL/GenBank/DDBJ databases">
        <authorList>
            <person name="Jeong S."/>
        </authorList>
    </citation>
    <scope>NUCLEOTIDE SEQUENCE [LARGE SCALE GENOMIC DNA]</scope>
    <source>
        <strain evidence="1 2">RMAR6-6</strain>
    </source>
</reference>
<evidence type="ECO:0000313" key="1">
    <source>
        <dbReference type="EMBL" id="AQQ02814.1"/>
    </source>
</evidence>
<dbReference type="EMBL" id="CP019630">
    <property type="protein sequence ID" value="AQQ02814.1"/>
    <property type="molecule type" value="Genomic_DNA"/>
</dbReference>
<protein>
    <submittedName>
        <fullName evidence="1">Uncharacterized protein</fullName>
    </submittedName>
</protein>
<organism evidence="1 2">
    <name type="scientific">Roseibium algicola</name>
    <dbReference type="NCBI Taxonomy" id="2857014"/>
    <lineage>
        <taxon>Bacteria</taxon>
        <taxon>Pseudomonadati</taxon>
        <taxon>Pseudomonadota</taxon>
        <taxon>Alphaproteobacteria</taxon>
        <taxon>Hyphomicrobiales</taxon>
        <taxon>Stappiaceae</taxon>
        <taxon>Roseibium</taxon>
    </lineage>
</organism>
<gene>
    <name evidence="1" type="ORF">B0E33_03750</name>
</gene>
<sequence>MSPGQIGFLKSPKISAHKNQPASQGVFACHLISSVQIDASKGNRSEEVEFSDKFDKLFL</sequence>
<accession>A0ABM6HXM5</accession>
<evidence type="ECO:0000313" key="2">
    <source>
        <dbReference type="Proteomes" id="UP000188174"/>
    </source>
</evidence>